<evidence type="ECO:0000256" key="3">
    <source>
        <dbReference type="ARBA" id="ARBA00022692"/>
    </source>
</evidence>
<evidence type="ECO:0000256" key="1">
    <source>
        <dbReference type="ARBA" id="ARBA00004370"/>
    </source>
</evidence>
<evidence type="ECO:0000256" key="4">
    <source>
        <dbReference type="ARBA" id="ARBA00022989"/>
    </source>
</evidence>
<proteinExistence type="inferred from homology"/>
<organism evidence="7 8">
    <name type="scientific">Desulfatibacillum alkenivorans DSM 16219</name>
    <dbReference type="NCBI Taxonomy" id="1121393"/>
    <lineage>
        <taxon>Bacteria</taxon>
        <taxon>Pseudomonadati</taxon>
        <taxon>Thermodesulfobacteriota</taxon>
        <taxon>Desulfobacteria</taxon>
        <taxon>Desulfobacterales</taxon>
        <taxon>Desulfatibacillaceae</taxon>
        <taxon>Desulfatibacillum</taxon>
    </lineage>
</organism>
<accession>A0A1M6G8W8</accession>
<sequence>MLILHEEAFYAMKDNTIIMLILCLLLPPVAVFLKSGVGTPLIINIILCIFFYVPGIVHALWVSFK</sequence>
<dbReference type="PANTHER" id="PTHR21659:SF16">
    <property type="entry name" value="UPF0057 MEMBRANE PROTEIN C04G6.5-RELATED"/>
    <property type="match status" value="1"/>
</dbReference>
<gene>
    <name evidence="7" type="ORF">SAMN02745216_00940</name>
</gene>
<evidence type="ECO:0000256" key="6">
    <source>
        <dbReference type="SAM" id="Phobius"/>
    </source>
</evidence>
<evidence type="ECO:0000313" key="7">
    <source>
        <dbReference type="EMBL" id="SHJ06425.1"/>
    </source>
</evidence>
<evidence type="ECO:0000256" key="5">
    <source>
        <dbReference type="ARBA" id="ARBA00023136"/>
    </source>
</evidence>
<keyword evidence="8" id="KW-1185">Reference proteome</keyword>
<keyword evidence="5 6" id="KW-0472">Membrane</keyword>
<dbReference type="AlphaFoldDB" id="A0A1M6G8W8"/>
<feature type="transmembrane region" description="Helical" evidence="6">
    <location>
        <begin position="41"/>
        <end position="64"/>
    </location>
</feature>
<feature type="transmembrane region" description="Helical" evidence="6">
    <location>
        <begin position="16"/>
        <end position="35"/>
    </location>
</feature>
<reference evidence="8" key="1">
    <citation type="submission" date="2016-11" db="EMBL/GenBank/DDBJ databases">
        <authorList>
            <person name="Varghese N."/>
            <person name="Submissions S."/>
        </authorList>
    </citation>
    <scope>NUCLEOTIDE SEQUENCE [LARGE SCALE GENOMIC DNA]</scope>
    <source>
        <strain evidence="8">DSM 16219</strain>
    </source>
</reference>
<dbReference type="InterPro" id="IPR000612">
    <property type="entry name" value="PMP3"/>
</dbReference>
<comment type="subcellular location">
    <subcellularLocation>
        <location evidence="1">Membrane</location>
    </subcellularLocation>
</comment>
<protein>
    <submittedName>
        <fullName evidence="7">Uncharacterized membrane protein YqaE, homolog of Blt101, UPF0057 family</fullName>
    </submittedName>
</protein>
<evidence type="ECO:0000256" key="2">
    <source>
        <dbReference type="ARBA" id="ARBA00009530"/>
    </source>
</evidence>
<keyword evidence="3 6" id="KW-0812">Transmembrane</keyword>
<name>A0A1M6G8W8_9BACT</name>
<dbReference type="GO" id="GO:0016020">
    <property type="term" value="C:membrane"/>
    <property type="evidence" value="ECO:0007669"/>
    <property type="project" value="UniProtKB-SubCell"/>
</dbReference>
<comment type="similarity">
    <text evidence="2">Belongs to the UPF0057 (PMP3) family.</text>
</comment>
<keyword evidence="4 6" id="KW-1133">Transmembrane helix</keyword>
<dbReference type="PANTHER" id="PTHR21659">
    <property type="entry name" value="HYDROPHOBIC PROTEIN RCI2 LOW TEMPERATURE AND SALT RESPONSIVE PROTEIN LTI6 -RELATED"/>
    <property type="match status" value="1"/>
</dbReference>
<dbReference type="Pfam" id="PF01679">
    <property type="entry name" value="Pmp3"/>
    <property type="match status" value="1"/>
</dbReference>
<dbReference type="PROSITE" id="PS01309">
    <property type="entry name" value="UPF0057"/>
    <property type="match status" value="1"/>
</dbReference>
<dbReference type="EMBL" id="FQZU01000004">
    <property type="protein sequence ID" value="SHJ06425.1"/>
    <property type="molecule type" value="Genomic_DNA"/>
</dbReference>
<evidence type="ECO:0000313" key="8">
    <source>
        <dbReference type="Proteomes" id="UP000183994"/>
    </source>
</evidence>
<dbReference type="Proteomes" id="UP000183994">
    <property type="component" value="Unassembled WGS sequence"/>
</dbReference>
<dbReference type="STRING" id="1121393.SAMN02745216_00940"/>